<protein>
    <submittedName>
        <fullName evidence="1">Uncharacterized protein</fullName>
    </submittedName>
</protein>
<reference evidence="1" key="1">
    <citation type="submission" date="2017-02" db="EMBL/GenBank/DDBJ databases">
        <title>Draft Genome Sequence of the Salt Water Bacterium Oceanospirillum linum ATCC 11336.</title>
        <authorList>
            <person name="Trachtenberg A.M."/>
            <person name="Carney J.G."/>
            <person name="Linnane J.D."/>
            <person name="Rheaume B.A."/>
            <person name="Pitts N.L."/>
            <person name="Mykles D.L."/>
            <person name="Maclea K.S."/>
        </authorList>
    </citation>
    <scope>NUCLEOTIDE SEQUENCE [LARGE SCALE GENOMIC DNA]</scope>
    <source>
        <strain evidence="1">ATCC 11336</strain>
    </source>
</reference>
<evidence type="ECO:0000313" key="2">
    <source>
        <dbReference type="Proteomes" id="UP000190064"/>
    </source>
</evidence>
<dbReference type="STRING" id="966.BTA35_0205315"/>
<sequence>MCLVPHWVANRLRAAERLEEGRNRASSCGAGLNSRKRAKPVLEGDLEQKQLQFELLLVMKY</sequence>
<keyword evidence="2" id="KW-1185">Reference proteome</keyword>
<name>A0A1T1HCB1_OCELI</name>
<dbReference type="AlphaFoldDB" id="A0A1T1HCB1"/>
<dbReference type="EMBL" id="MTSD02000002">
    <property type="protein sequence ID" value="OOV87465.1"/>
    <property type="molecule type" value="Genomic_DNA"/>
</dbReference>
<comment type="caution">
    <text evidence="1">The sequence shown here is derived from an EMBL/GenBank/DDBJ whole genome shotgun (WGS) entry which is preliminary data.</text>
</comment>
<gene>
    <name evidence="1" type="ORF">BTA35_0205315</name>
</gene>
<organism evidence="1 2">
    <name type="scientific">Oceanospirillum linum</name>
    <dbReference type="NCBI Taxonomy" id="966"/>
    <lineage>
        <taxon>Bacteria</taxon>
        <taxon>Pseudomonadati</taxon>
        <taxon>Pseudomonadota</taxon>
        <taxon>Gammaproteobacteria</taxon>
        <taxon>Oceanospirillales</taxon>
        <taxon>Oceanospirillaceae</taxon>
        <taxon>Oceanospirillum</taxon>
    </lineage>
</organism>
<accession>A0A1T1HCB1</accession>
<proteinExistence type="predicted"/>
<dbReference type="Proteomes" id="UP000190064">
    <property type="component" value="Unassembled WGS sequence"/>
</dbReference>
<evidence type="ECO:0000313" key="1">
    <source>
        <dbReference type="EMBL" id="OOV87465.1"/>
    </source>
</evidence>